<accession>A0A1J1HJC7</accession>
<keyword evidence="2" id="KW-1185">Reference proteome</keyword>
<reference evidence="1 2" key="1">
    <citation type="submission" date="2015-04" db="EMBL/GenBank/DDBJ databases">
        <authorList>
            <person name="Syromyatnikov M.Y."/>
            <person name="Popov V.N."/>
        </authorList>
    </citation>
    <scope>NUCLEOTIDE SEQUENCE [LARGE SCALE GENOMIC DNA]</scope>
</reference>
<organism evidence="1 2">
    <name type="scientific">Clunio marinus</name>
    <dbReference type="NCBI Taxonomy" id="568069"/>
    <lineage>
        <taxon>Eukaryota</taxon>
        <taxon>Metazoa</taxon>
        <taxon>Ecdysozoa</taxon>
        <taxon>Arthropoda</taxon>
        <taxon>Hexapoda</taxon>
        <taxon>Insecta</taxon>
        <taxon>Pterygota</taxon>
        <taxon>Neoptera</taxon>
        <taxon>Endopterygota</taxon>
        <taxon>Diptera</taxon>
        <taxon>Nematocera</taxon>
        <taxon>Chironomoidea</taxon>
        <taxon>Chironomidae</taxon>
        <taxon>Clunio</taxon>
    </lineage>
</organism>
<dbReference type="EMBL" id="CVRI01000006">
    <property type="protein sequence ID" value="CRK88152.1"/>
    <property type="molecule type" value="Genomic_DNA"/>
</dbReference>
<protein>
    <submittedName>
        <fullName evidence="1">CLUMA_CG001937, isoform A</fullName>
    </submittedName>
</protein>
<evidence type="ECO:0000313" key="2">
    <source>
        <dbReference type="Proteomes" id="UP000183832"/>
    </source>
</evidence>
<evidence type="ECO:0000313" key="1">
    <source>
        <dbReference type="EMBL" id="CRK88152.1"/>
    </source>
</evidence>
<name>A0A1J1HJC7_9DIPT</name>
<dbReference type="Proteomes" id="UP000183832">
    <property type="component" value="Unassembled WGS sequence"/>
</dbReference>
<proteinExistence type="predicted"/>
<sequence>MKKCRPPPIVAIRKEWPEAAIHVRDGTKHNMPHERYNKKHQDPQEWRITKVTTEVKTKNT</sequence>
<gene>
    <name evidence="1" type="ORF">CLUMA_CG001937</name>
</gene>
<dbReference type="AlphaFoldDB" id="A0A1J1HJC7"/>